<dbReference type="PANTHER" id="PTHR30093">
    <property type="entry name" value="GENERAL SECRETION PATHWAY PROTEIN G"/>
    <property type="match status" value="1"/>
</dbReference>
<reference evidence="5 6" key="1">
    <citation type="submission" date="2018-02" db="EMBL/GenBank/DDBJ databases">
        <title>Draft genome sequence of Streptococcus oricebi CCUG 70868T type strain.</title>
        <authorList>
            <person name="Mendez V."/>
            <person name="Salva-Serra F."/>
            <person name="Jaen-Luchoro D."/>
            <person name="Gonzales-Siles L."/>
            <person name="Karlsson R."/>
            <person name="Engstrom-Jakobsson H."/>
            <person name="Busquets A."/>
            <person name="Gomila M."/>
            <person name="Pineiro-Iglesias B."/>
            <person name="Bennasar-Figueras A."/>
            <person name="Seeger M."/>
            <person name="Moore E."/>
        </authorList>
    </citation>
    <scope>NUCLEOTIDE SEQUENCE [LARGE SCALE GENOMIC DNA]</scope>
    <source>
        <strain evidence="5 6">CCUG 70868</strain>
    </source>
</reference>
<evidence type="ECO:0000256" key="2">
    <source>
        <dbReference type="ARBA" id="ARBA00023287"/>
    </source>
</evidence>
<feature type="region of interest" description="Disordered" evidence="3">
    <location>
        <begin position="101"/>
        <end position="120"/>
    </location>
</feature>
<dbReference type="EMBL" id="PRDG01000006">
    <property type="protein sequence ID" value="MBP2624181.1"/>
    <property type="molecule type" value="Genomic_DNA"/>
</dbReference>
<evidence type="ECO:0000313" key="6">
    <source>
        <dbReference type="Proteomes" id="UP001519296"/>
    </source>
</evidence>
<feature type="compositionally biased region" description="Basic and acidic residues" evidence="3">
    <location>
        <begin position="103"/>
        <end position="113"/>
    </location>
</feature>
<dbReference type="Proteomes" id="UP001519296">
    <property type="component" value="Unassembled WGS sequence"/>
</dbReference>
<dbReference type="PROSITE" id="PS00409">
    <property type="entry name" value="PROKAR_NTER_METHYL"/>
    <property type="match status" value="1"/>
</dbReference>
<accession>A0ABS5B5R8</accession>
<evidence type="ECO:0000256" key="1">
    <source>
        <dbReference type="ARBA" id="ARBA00004241"/>
    </source>
</evidence>
<dbReference type="NCBIfam" id="TIGR02532">
    <property type="entry name" value="IV_pilin_GFxxxE"/>
    <property type="match status" value="1"/>
</dbReference>
<evidence type="ECO:0000256" key="4">
    <source>
        <dbReference type="SAM" id="Phobius"/>
    </source>
</evidence>
<dbReference type="Gene3D" id="3.30.700.10">
    <property type="entry name" value="Glycoprotein, Type 4 Pilin"/>
    <property type="match status" value="1"/>
</dbReference>
<dbReference type="InterPro" id="IPR045584">
    <property type="entry name" value="Pilin-like"/>
</dbReference>
<evidence type="ECO:0000313" key="5">
    <source>
        <dbReference type="EMBL" id="MBP2624181.1"/>
    </source>
</evidence>
<dbReference type="InterPro" id="IPR012902">
    <property type="entry name" value="N_methyl_site"/>
</dbReference>
<keyword evidence="2" id="KW-0178">Competence</keyword>
<evidence type="ECO:0000256" key="3">
    <source>
        <dbReference type="SAM" id="MobiDB-lite"/>
    </source>
</evidence>
<keyword evidence="4" id="KW-1133">Transmembrane helix</keyword>
<sequence length="149" mass="16419">MQVSLKAISKKIKKKKGFTLVELIVVIIIIAIIAAVALPRIAAFQENARKSRILSEHRQLVTAIQARVSSSKKPAEEFEKIKTLESLKGYMNINDSEALTSRLAKDGPSKESAHQITDGKLVSTYTDPRGKVADSRSESWEYVLAPAGR</sequence>
<feature type="transmembrane region" description="Helical" evidence="4">
    <location>
        <begin position="20"/>
        <end position="42"/>
    </location>
</feature>
<keyword evidence="4" id="KW-0812">Transmembrane</keyword>
<keyword evidence="6" id="KW-1185">Reference proteome</keyword>
<keyword evidence="4" id="KW-0472">Membrane</keyword>
<protein>
    <submittedName>
        <fullName evidence="5">Prepilin-type cleavage/methylation domain-containing protein</fullName>
    </submittedName>
</protein>
<comment type="caution">
    <text evidence="5">The sequence shown here is derived from an EMBL/GenBank/DDBJ whole genome shotgun (WGS) entry which is preliminary data.</text>
</comment>
<comment type="subcellular location">
    <subcellularLocation>
        <location evidence="1">Cell surface</location>
    </subcellularLocation>
</comment>
<proteinExistence type="predicted"/>
<dbReference type="Pfam" id="PF07963">
    <property type="entry name" value="N_methyl"/>
    <property type="match status" value="1"/>
</dbReference>
<gene>
    <name evidence="5" type="ORF">C4K46_09560</name>
</gene>
<organism evidence="5 6">
    <name type="scientific">Streptococcus oricebi</name>
    <dbReference type="NCBI Taxonomy" id="1547447"/>
    <lineage>
        <taxon>Bacteria</taxon>
        <taxon>Bacillati</taxon>
        <taxon>Bacillota</taxon>
        <taxon>Bacilli</taxon>
        <taxon>Lactobacillales</taxon>
        <taxon>Streptococcaceae</taxon>
        <taxon>Streptococcus</taxon>
    </lineage>
</organism>
<dbReference type="SUPFAM" id="SSF54523">
    <property type="entry name" value="Pili subunits"/>
    <property type="match status" value="1"/>
</dbReference>
<name>A0ABS5B5R8_9STRE</name>